<protein>
    <submittedName>
        <fullName evidence="2">Uncharacterized protein TCIL3000_10_4900</fullName>
    </submittedName>
</protein>
<dbReference type="EMBL" id="HE575323">
    <property type="protein sequence ID" value="CCC93727.1"/>
    <property type="molecule type" value="Genomic_DNA"/>
</dbReference>
<feature type="region of interest" description="Disordered" evidence="1">
    <location>
        <begin position="194"/>
        <end position="238"/>
    </location>
</feature>
<feature type="non-terminal residue" evidence="2">
    <location>
        <position position="1"/>
    </location>
</feature>
<gene>
    <name evidence="2" type="ORF">TCIL3000_10_4900</name>
</gene>
<sequence>KPVASFVDEGVDSHANHLRLKSTHATTPLDTEVNGKPLCDAFGVGFFSSSEKVQQSSSSSTPLFTMGNVSATTSERDPGSIKLYSVESGAGRNGEQLLADRSASREVALHGDASDGFHGLIPSVTSIRSSEKGIPLRDVVTSPHRLCADDGVSEKTEFYALATTLRPDTSSPRGNFNGAVFSSAGNELVEGGAQNVLSYQPPPPAARPSRPSGRDRPSQLGSAEGVNGAHHPLPPYCARGSMTSNSAMLKSNLSSVRQSAPCDIFSSNRMGYLVEDWRDRIVWTTRPRRGSPRYYPSYSSSRAVSHAETPRGRSLSACLAGFHGSQGRNEDLARFVGAYTTPSRRPTSDLQYAFLSSTDYGTTCNGLEIPCSPRFINSPRRIREERVLSSSYKLLDTSSIGTKIIGNGTKSTVSELEEYQKRLERVAVMVNLERQQRKMRQRRRGII</sequence>
<proteinExistence type="predicted"/>
<accession>G0UWG1</accession>
<name>G0UWG1_TRYCI</name>
<evidence type="ECO:0000313" key="2">
    <source>
        <dbReference type="EMBL" id="CCC93727.1"/>
    </source>
</evidence>
<organism evidence="2">
    <name type="scientific">Trypanosoma congolense (strain IL3000)</name>
    <dbReference type="NCBI Taxonomy" id="1068625"/>
    <lineage>
        <taxon>Eukaryota</taxon>
        <taxon>Discoba</taxon>
        <taxon>Euglenozoa</taxon>
        <taxon>Kinetoplastea</taxon>
        <taxon>Metakinetoplastina</taxon>
        <taxon>Trypanosomatida</taxon>
        <taxon>Trypanosomatidae</taxon>
        <taxon>Trypanosoma</taxon>
        <taxon>Nannomonas</taxon>
    </lineage>
</organism>
<evidence type="ECO:0000256" key="1">
    <source>
        <dbReference type="SAM" id="MobiDB-lite"/>
    </source>
</evidence>
<dbReference type="VEuPathDB" id="TriTrypDB:TcIL3000_10_4900"/>
<reference evidence="2" key="1">
    <citation type="journal article" date="2012" name="Proc. Natl. Acad. Sci. U.S.A.">
        <title>Antigenic diversity is generated by distinct evolutionary mechanisms in African trypanosome species.</title>
        <authorList>
            <person name="Jackson A.P."/>
            <person name="Berry A."/>
            <person name="Aslett M."/>
            <person name="Allison H.C."/>
            <person name="Burton P."/>
            <person name="Vavrova-Anderson J."/>
            <person name="Brown R."/>
            <person name="Browne H."/>
            <person name="Corton N."/>
            <person name="Hauser H."/>
            <person name="Gamble J."/>
            <person name="Gilderthorp R."/>
            <person name="Marcello L."/>
            <person name="McQuillan J."/>
            <person name="Otto T.D."/>
            <person name="Quail M.A."/>
            <person name="Sanders M.J."/>
            <person name="van Tonder A."/>
            <person name="Ginger M.L."/>
            <person name="Field M.C."/>
            <person name="Barry J.D."/>
            <person name="Hertz-Fowler C."/>
            <person name="Berriman M."/>
        </authorList>
    </citation>
    <scope>NUCLEOTIDE SEQUENCE</scope>
    <source>
        <strain evidence="2">IL3000</strain>
    </source>
</reference>
<dbReference type="AlphaFoldDB" id="G0UWG1"/>